<reference evidence="3" key="1">
    <citation type="submission" date="2020-11" db="EMBL/GenBank/DDBJ databases">
        <authorList>
            <person name="Tran Van P."/>
        </authorList>
    </citation>
    <scope>NUCLEOTIDE SEQUENCE</scope>
</reference>
<feature type="region of interest" description="Disordered" evidence="2">
    <location>
        <begin position="1"/>
        <end position="77"/>
    </location>
</feature>
<feature type="compositionally biased region" description="Basic and acidic residues" evidence="2">
    <location>
        <begin position="289"/>
        <end position="301"/>
    </location>
</feature>
<dbReference type="OrthoDB" id="331341at2759"/>
<dbReference type="GO" id="GO:0005682">
    <property type="term" value="C:U5 snRNP"/>
    <property type="evidence" value="ECO:0007669"/>
    <property type="project" value="InterPro"/>
</dbReference>
<feature type="compositionally biased region" description="Polar residues" evidence="2">
    <location>
        <begin position="7"/>
        <end position="17"/>
    </location>
</feature>
<dbReference type="PROSITE" id="PS50829">
    <property type="entry name" value="GYF"/>
    <property type="match status" value="1"/>
</dbReference>
<dbReference type="PANTHER" id="PTHR13138:SF3">
    <property type="entry name" value="CD2 ANTIGEN CYTOPLASMIC TAIL-BINDING PROTEIN 2"/>
    <property type="match status" value="1"/>
</dbReference>
<dbReference type="InterPro" id="IPR035445">
    <property type="entry name" value="GYF-like_dom_sf"/>
</dbReference>
<dbReference type="Gene3D" id="3.30.1490.40">
    <property type="match status" value="1"/>
</dbReference>
<dbReference type="InterPro" id="IPR003169">
    <property type="entry name" value="GYF"/>
</dbReference>
<proteinExistence type="predicted"/>
<sequence length="368" mass="41116">MEELNAEESTGVPSSSAAHLKELKDLPTEERQHTLDSDDEGEGSGDEEANRKYDVLRDDDIEGQEETGVGLHEGDNRMTAFNVREEMEEGHFDTEGNFIWNKDKDIRDHWLDNVDWVKVEHGKRAAKEAEDESDEEENAAAAAFDEKAVYREILEMMQPGESVNGALKRLGGGGKKQKRLTTQERWKRKKAGLPVDDGAEEVTKLTGLADSILSNSGHMDVYQETFESISLKLMPPKPSSPVVDMFAEMESEEGGKKEEVGAKGEEPGPEGEEPPATKKRKVEFASTNGDEKDSSETKEAPSEAAAETQWEYKTSESSPEVLGPFQTKEMMDKMEAGVFGETGVLCRRVGHDRWYQSDRIDFELFLDD</sequence>
<evidence type="ECO:0000313" key="3">
    <source>
        <dbReference type="EMBL" id="CAD7229480.1"/>
    </source>
</evidence>
<dbReference type="AlphaFoldDB" id="A0A7R8ZMI7"/>
<dbReference type="EMBL" id="OB662088">
    <property type="protein sequence ID" value="CAD7229480.1"/>
    <property type="molecule type" value="Genomic_DNA"/>
</dbReference>
<organism evidence="3">
    <name type="scientific">Cyprideis torosa</name>
    <dbReference type="NCBI Taxonomy" id="163714"/>
    <lineage>
        <taxon>Eukaryota</taxon>
        <taxon>Metazoa</taxon>
        <taxon>Ecdysozoa</taxon>
        <taxon>Arthropoda</taxon>
        <taxon>Crustacea</taxon>
        <taxon>Oligostraca</taxon>
        <taxon>Ostracoda</taxon>
        <taxon>Podocopa</taxon>
        <taxon>Podocopida</taxon>
        <taxon>Cytherocopina</taxon>
        <taxon>Cytheroidea</taxon>
        <taxon>Cytherideidae</taxon>
        <taxon>Cyprideis</taxon>
    </lineage>
</organism>
<evidence type="ECO:0000256" key="2">
    <source>
        <dbReference type="SAM" id="MobiDB-lite"/>
    </source>
</evidence>
<feature type="compositionally biased region" description="Basic and acidic residues" evidence="2">
    <location>
        <begin position="48"/>
        <end position="58"/>
    </location>
</feature>
<gene>
    <name evidence="3" type="ORF">CTOB1V02_LOCUS7349</name>
</gene>
<feature type="region of interest" description="Disordered" evidence="2">
    <location>
        <begin position="230"/>
        <end position="322"/>
    </location>
</feature>
<feature type="region of interest" description="Disordered" evidence="2">
    <location>
        <begin position="161"/>
        <end position="194"/>
    </location>
</feature>
<dbReference type="SUPFAM" id="SSF55277">
    <property type="entry name" value="GYF domain"/>
    <property type="match status" value="1"/>
</dbReference>
<protein>
    <submittedName>
        <fullName evidence="3">Uncharacterized protein</fullName>
    </submittedName>
</protein>
<evidence type="ECO:0000256" key="1">
    <source>
        <dbReference type="SAM" id="Coils"/>
    </source>
</evidence>
<feature type="compositionally biased region" description="Basic and acidic residues" evidence="2">
    <location>
        <begin position="19"/>
        <end position="36"/>
    </location>
</feature>
<keyword evidence="1" id="KW-0175">Coiled coil</keyword>
<accession>A0A7R8ZMI7</accession>
<feature type="compositionally biased region" description="Acidic residues" evidence="2">
    <location>
        <begin position="37"/>
        <end position="47"/>
    </location>
</feature>
<dbReference type="PANTHER" id="PTHR13138">
    <property type="entry name" value="PROTEIN LIN1"/>
    <property type="match status" value="1"/>
</dbReference>
<dbReference type="InterPro" id="IPR039905">
    <property type="entry name" value="CD2BP2/Lin1"/>
</dbReference>
<name>A0A7R8ZMI7_9CRUS</name>
<feature type="coiled-coil region" evidence="1">
    <location>
        <begin position="119"/>
        <end position="146"/>
    </location>
</feature>
<feature type="compositionally biased region" description="Basic and acidic residues" evidence="2">
    <location>
        <begin position="253"/>
        <end position="266"/>
    </location>
</feature>